<gene>
    <name evidence="2" type="ORF">KIL84_016113</name>
</gene>
<dbReference type="Proteomes" id="UP000827986">
    <property type="component" value="Unassembled WGS sequence"/>
</dbReference>
<dbReference type="EMBL" id="JAHDVG010000487">
    <property type="protein sequence ID" value="KAH1166941.1"/>
    <property type="molecule type" value="Genomic_DNA"/>
</dbReference>
<dbReference type="AlphaFoldDB" id="A0A9D3WS34"/>
<feature type="region of interest" description="Disordered" evidence="1">
    <location>
        <begin position="1"/>
        <end position="22"/>
    </location>
</feature>
<protein>
    <submittedName>
        <fullName evidence="2">Uncharacterized protein</fullName>
    </submittedName>
</protein>
<keyword evidence="3" id="KW-1185">Reference proteome</keyword>
<comment type="caution">
    <text evidence="2">The sequence shown here is derived from an EMBL/GenBank/DDBJ whole genome shotgun (WGS) entry which is preliminary data.</text>
</comment>
<evidence type="ECO:0000313" key="2">
    <source>
        <dbReference type="EMBL" id="KAH1166941.1"/>
    </source>
</evidence>
<feature type="non-terminal residue" evidence="2">
    <location>
        <position position="57"/>
    </location>
</feature>
<evidence type="ECO:0000256" key="1">
    <source>
        <dbReference type="SAM" id="MobiDB-lite"/>
    </source>
</evidence>
<evidence type="ECO:0000313" key="3">
    <source>
        <dbReference type="Proteomes" id="UP000827986"/>
    </source>
</evidence>
<reference evidence="2" key="1">
    <citation type="submission" date="2021-09" db="EMBL/GenBank/DDBJ databases">
        <title>The genome of Mauremys mutica provides insights into the evolution of semi-aquatic lifestyle.</title>
        <authorList>
            <person name="Gong S."/>
            <person name="Gao Y."/>
        </authorList>
    </citation>
    <scope>NUCLEOTIDE SEQUENCE</scope>
    <source>
        <strain evidence="2">MM-2020</strain>
        <tissue evidence="2">Muscle</tissue>
    </source>
</reference>
<sequence length="57" mass="6403">SRDEVVSQRTPELLLVPEDEPPELPPVLLLPPGVRNGYALLPPLLKVLSDQRPHSWE</sequence>
<organism evidence="2 3">
    <name type="scientific">Mauremys mutica</name>
    <name type="common">yellowpond turtle</name>
    <dbReference type="NCBI Taxonomy" id="74926"/>
    <lineage>
        <taxon>Eukaryota</taxon>
        <taxon>Metazoa</taxon>
        <taxon>Chordata</taxon>
        <taxon>Craniata</taxon>
        <taxon>Vertebrata</taxon>
        <taxon>Euteleostomi</taxon>
        <taxon>Archelosauria</taxon>
        <taxon>Testudinata</taxon>
        <taxon>Testudines</taxon>
        <taxon>Cryptodira</taxon>
        <taxon>Durocryptodira</taxon>
        <taxon>Testudinoidea</taxon>
        <taxon>Geoemydidae</taxon>
        <taxon>Geoemydinae</taxon>
        <taxon>Mauremys</taxon>
    </lineage>
</organism>
<feature type="non-terminal residue" evidence="2">
    <location>
        <position position="1"/>
    </location>
</feature>
<name>A0A9D3WS34_9SAUR</name>
<accession>A0A9D3WS34</accession>
<proteinExistence type="predicted"/>